<organism evidence="1 2">
    <name type="scientific">Chlamydomonas reinhardtii</name>
    <name type="common">Chlamydomonas smithii</name>
    <dbReference type="NCBI Taxonomy" id="3055"/>
    <lineage>
        <taxon>Eukaryota</taxon>
        <taxon>Viridiplantae</taxon>
        <taxon>Chlorophyta</taxon>
        <taxon>core chlorophytes</taxon>
        <taxon>Chlorophyceae</taxon>
        <taxon>CS clade</taxon>
        <taxon>Chlamydomonadales</taxon>
        <taxon>Chlamydomonadaceae</taxon>
        <taxon>Chlamydomonas</taxon>
    </lineage>
</organism>
<dbReference type="AlphaFoldDB" id="A0A2K3D122"/>
<evidence type="ECO:0000313" key="2">
    <source>
        <dbReference type="Proteomes" id="UP000006906"/>
    </source>
</evidence>
<dbReference type="GeneID" id="66056068"/>
<dbReference type="EMBL" id="CM008974">
    <property type="protein sequence ID" value="PNW74235.1"/>
    <property type="molecule type" value="Genomic_DNA"/>
</dbReference>
<proteinExistence type="predicted"/>
<name>A0A2K3D122_CHLRE</name>
<keyword evidence="2" id="KW-1185">Reference proteome</keyword>
<dbReference type="InParanoid" id="A0A2K3D122"/>
<gene>
    <name evidence="1" type="ORF">CHLRE_13g590626v5</name>
</gene>
<dbReference type="RefSeq" id="XP_042917730.1">
    <property type="nucleotide sequence ID" value="XM_043069755.1"/>
</dbReference>
<reference evidence="1 2" key="1">
    <citation type="journal article" date="2007" name="Science">
        <title>The Chlamydomonas genome reveals the evolution of key animal and plant functions.</title>
        <authorList>
            <person name="Merchant S.S."/>
            <person name="Prochnik S.E."/>
            <person name="Vallon O."/>
            <person name="Harris E.H."/>
            <person name="Karpowicz S.J."/>
            <person name="Witman G.B."/>
            <person name="Terry A."/>
            <person name="Salamov A."/>
            <person name="Fritz-Laylin L.K."/>
            <person name="Marechal-Drouard L."/>
            <person name="Marshall W.F."/>
            <person name="Qu L.H."/>
            <person name="Nelson D.R."/>
            <person name="Sanderfoot A.A."/>
            <person name="Spalding M.H."/>
            <person name="Kapitonov V.V."/>
            <person name="Ren Q."/>
            <person name="Ferris P."/>
            <person name="Lindquist E."/>
            <person name="Shapiro H."/>
            <person name="Lucas S.M."/>
            <person name="Grimwood J."/>
            <person name="Schmutz J."/>
            <person name="Cardol P."/>
            <person name="Cerutti H."/>
            <person name="Chanfreau G."/>
            <person name="Chen C.L."/>
            <person name="Cognat V."/>
            <person name="Croft M.T."/>
            <person name="Dent R."/>
            <person name="Dutcher S."/>
            <person name="Fernandez E."/>
            <person name="Fukuzawa H."/>
            <person name="Gonzalez-Ballester D."/>
            <person name="Gonzalez-Halphen D."/>
            <person name="Hallmann A."/>
            <person name="Hanikenne M."/>
            <person name="Hippler M."/>
            <person name="Inwood W."/>
            <person name="Jabbari K."/>
            <person name="Kalanon M."/>
            <person name="Kuras R."/>
            <person name="Lefebvre P.A."/>
            <person name="Lemaire S.D."/>
            <person name="Lobanov A.V."/>
            <person name="Lohr M."/>
            <person name="Manuell A."/>
            <person name="Meier I."/>
            <person name="Mets L."/>
            <person name="Mittag M."/>
            <person name="Mittelmeier T."/>
            <person name="Moroney J.V."/>
            <person name="Moseley J."/>
            <person name="Napoli C."/>
            <person name="Nedelcu A.M."/>
            <person name="Niyogi K."/>
            <person name="Novoselov S.V."/>
            <person name="Paulsen I.T."/>
            <person name="Pazour G."/>
            <person name="Purton S."/>
            <person name="Ral J.P."/>
            <person name="Riano-Pachon D.M."/>
            <person name="Riekhof W."/>
            <person name="Rymarquis L."/>
            <person name="Schroda M."/>
            <person name="Stern D."/>
            <person name="Umen J."/>
            <person name="Willows R."/>
            <person name="Wilson N."/>
            <person name="Zimmer S.L."/>
            <person name="Allmer J."/>
            <person name="Balk J."/>
            <person name="Bisova K."/>
            <person name="Chen C.J."/>
            <person name="Elias M."/>
            <person name="Gendler K."/>
            <person name="Hauser C."/>
            <person name="Lamb M.R."/>
            <person name="Ledford H."/>
            <person name="Long J.C."/>
            <person name="Minagawa J."/>
            <person name="Page M.D."/>
            <person name="Pan J."/>
            <person name="Pootakham W."/>
            <person name="Roje S."/>
            <person name="Rose A."/>
            <person name="Stahlberg E."/>
            <person name="Terauchi A.M."/>
            <person name="Yang P."/>
            <person name="Ball S."/>
            <person name="Bowler C."/>
            <person name="Dieckmann C.L."/>
            <person name="Gladyshev V.N."/>
            <person name="Green P."/>
            <person name="Jorgensen R."/>
            <person name="Mayfield S."/>
            <person name="Mueller-Roeber B."/>
            <person name="Rajamani S."/>
            <person name="Sayre R.T."/>
            <person name="Brokstein P."/>
            <person name="Dubchak I."/>
            <person name="Goodstein D."/>
            <person name="Hornick L."/>
            <person name="Huang Y.W."/>
            <person name="Jhaveri J."/>
            <person name="Luo Y."/>
            <person name="Martinez D."/>
            <person name="Ngau W.C."/>
            <person name="Otillar B."/>
            <person name="Poliakov A."/>
            <person name="Porter A."/>
            <person name="Szajkowski L."/>
            <person name="Werner G."/>
            <person name="Zhou K."/>
            <person name="Grigoriev I.V."/>
            <person name="Rokhsar D.S."/>
            <person name="Grossman A.R."/>
        </authorList>
    </citation>
    <scope>NUCLEOTIDE SEQUENCE [LARGE SCALE GENOMIC DNA]</scope>
    <source>
        <strain evidence="2">CC-503</strain>
    </source>
</reference>
<protein>
    <submittedName>
        <fullName evidence="1">Uncharacterized protein</fullName>
    </submittedName>
</protein>
<dbReference type="Gramene" id="PNW74235">
    <property type="protein sequence ID" value="PNW74235"/>
    <property type="gene ID" value="CHLRE_13g590626v5"/>
</dbReference>
<accession>A0A2K3D122</accession>
<evidence type="ECO:0000313" key="1">
    <source>
        <dbReference type="EMBL" id="PNW74235.1"/>
    </source>
</evidence>
<dbReference type="KEGG" id="cre:CHLRE_13g590626v5"/>
<dbReference type="Proteomes" id="UP000006906">
    <property type="component" value="Chromosome 13"/>
</dbReference>
<sequence>MIRRQPPHPAEKLRVGAAVERAWLAVGARRGWERAVACDTGWYTRCVPLHEGVRWDSVKAGW</sequence>